<keyword evidence="3 14" id="KW-0217">Developmental protein</keyword>
<feature type="region of interest" description="Disordered" evidence="15">
    <location>
        <begin position="1"/>
        <end position="22"/>
    </location>
</feature>
<evidence type="ECO:0000256" key="15">
    <source>
        <dbReference type="SAM" id="MobiDB-lite"/>
    </source>
</evidence>
<dbReference type="FunFam" id="2.60.40.10:FF:000039">
    <property type="entry name" value="Unc-5 netrin receptor C"/>
    <property type="match status" value="1"/>
</dbReference>
<dbReference type="GeneTree" id="ENSGT00950000182815"/>
<evidence type="ECO:0000256" key="11">
    <source>
        <dbReference type="ARBA" id="ARBA00023170"/>
    </source>
</evidence>
<keyword evidence="12" id="KW-0325">Glycoprotein</keyword>
<comment type="caution">
    <text evidence="14">Lacks conserved residue(s) required for the propagation of feature annotation.</text>
</comment>
<keyword evidence="8 14" id="KW-1133">Transmembrane helix</keyword>
<evidence type="ECO:0000256" key="12">
    <source>
        <dbReference type="ARBA" id="ARBA00023180"/>
    </source>
</evidence>
<evidence type="ECO:0000256" key="9">
    <source>
        <dbReference type="ARBA" id="ARBA00023136"/>
    </source>
</evidence>
<evidence type="ECO:0000259" key="17">
    <source>
        <dbReference type="PROSITE" id="PS50835"/>
    </source>
</evidence>
<dbReference type="SMART" id="SM00409">
    <property type="entry name" value="IG"/>
    <property type="match status" value="1"/>
</dbReference>
<dbReference type="InterPro" id="IPR057755">
    <property type="entry name" value="UNC5A-D-like_N"/>
</dbReference>
<dbReference type="Pfam" id="PF00090">
    <property type="entry name" value="TSP_1"/>
    <property type="match status" value="2"/>
</dbReference>
<accession>A0A4W5LHW1</accession>
<dbReference type="Gene3D" id="2.60.220.30">
    <property type="match status" value="1"/>
</dbReference>
<dbReference type="PANTHER" id="PTHR12582:SF5">
    <property type="entry name" value="NETRIN RECEPTOR UNC5D"/>
    <property type="match status" value="1"/>
</dbReference>
<dbReference type="InterPro" id="IPR036179">
    <property type="entry name" value="Ig-like_dom_sf"/>
</dbReference>
<feature type="transmembrane region" description="Helical" evidence="14">
    <location>
        <begin position="417"/>
        <end position="438"/>
    </location>
</feature>
<dbReference type="PROSITE" id="PS50092">
    <property type="entry name" value="TSP1"/>
    <property type="match status" value="2"/>
</dbReference>
<feature type="domain" description="Ig-like" evidence="17">
    <location>
        <begin position="135"/>
        <end position="211"/>
    </location>
</feature>
<organism evidence="18 19">
    <name type="scientific">Hucho hucho</name>
    <name type="common">huchen</name>
    <dbReference type="NCBI Taxonomy" id="62062"/>
    <lineage>
        <taxon>Eukaryota</taxon>
        <taxon>Metazoa</taxon>
        <taxon>Chordata</taxon>
        <taxon>Craniata</taxon>
        <taxon>Vertebrata</taxon>
        <taxon>Euteleostomi</taxon>
        <taxon>Actinopterygii</taxon>
        <taxon>Neopterygii</taxon>
        <taxon>Teleostei</taxon>
        <taxon>Protacanthopterygii</taxon>
        <taxon>Salmoniformes</taxon>
        <taxon>Salmonidae</taxon>
        <taxon>Salmoninae</taxon>
        <taxon>Hucho</taxon>
    </lineage>
</organism>
<dbReference type="SUPFAM" id="SSF47986">
    <property type="entry name" value="DEATH domain"/>
    <property type="match status" value="1"/>
</dbReference>
<evidence type="ECO:0000313" key="19">
    <source>
        <dbReference type="Proteomes" id="UP000314982"/>
    </source>
</evidence>
<dbReference type="InterPro" id="IPR000884">
    <property type="entry name" value="TSP1_rpt"/>
</dbReference>
<dbReference type="FunFam" id="2.20.100.10:FF:000008">
    <property type="entry name" value="Unc-5 netrin receptor C"/>
    <property type="match status" value="1"/>
</dbReference>
<dbReference type="PROSITE" id="PS50017">
    <property type="entry name" value="DEATH_DOMAIN"/>
    <property type="match status" value="1"/>
</dbReference>
<dbReference type="InterPro" id="IPR013783">
    <property type="entry name" value="Ig-like_fold"/>
</dbReference>
<dbReference type="GO" id="GO:0007411">
    <property type="term" value="P:axon guidance"/>
    <property type="evidence" value="ECO:0007669"/>
    <property type="project" value="TreeGrafter"/>
</dbReference>
<dbReference type="PRINTS" id="PR01705">
    <property type="entry name" value="TSP1REPEAT"/>
</dbReference>
<dbReference type="InterPro" id="IPR007110">
    <property type="entry name" value="Ig-like_dom"/>
</dbReference>
<keyword evidence="6" id="KW-0732">Signal</keyword>
<protein>
    <recommendedName>
        <fullName evidence="14">Netrin receptor UNC5</fullName>
    </recommendedName>
</protein>
<dbReference type="Pfam" id="PF07679">
    <property type="entry name" value="I-set"/>
    <property type="match status" value="1"/>
</dbReference>
<reference evidence="19" key="1">
    <citation type="submission" date="2018-06" db="EMBL/GenBank/DDBJ databases">
        <title>Genome assembly of Danube salmon.</title>
        <authorList>
            <person name="Macqueen D.J."/>
            <person name="Gundappa M.K."/>
        </authorList>
    </citation>
    <scope>NUCLEOTIDE SEQUENCE [LARGE SCALE GENOMIC DNA]</scope>
</reference>
<reference evidence="18" key="3">
    <citation type="submission" date="2025-09" db="UniProtKB">
        <authorList>
            <consortium name="Ensembl"/>
        </authorList>
    </citation>
    <scope>IDENTIFICATION</scope>
</reference>
<dbReference type="GO" id="GO:0005042">
    <property type="term" value="F:netrin receptor activity"/>
    <property type="evidence" value="ECO:0007669"/>
    <property type="project" value="UniProtKB-UniRule"/>
</dbReference>
<keyword evidence="11 14" id="KW-0675">Receptor</keyword>
<comment type="similarity">
    <text evidence="2 14">Belongs to the unc-5 family.</text>
</comment>
<dbReference type="FunFam" id="2.20.100.10:FF:000002">
    <property type="entry name" value="Unc-5 netrin receptor C"/>
    <property type="match status" value="1"/>
</dbReference>
<evidence type="ECO:0000256" key="10">
    <source>
        <dbReference type="ARBA" id="ARBA00023157"/>
    </source>
</evidence>
<evidence type="ECO:0000256" key="7">
    <source>
        <dbReference type="ARBA" id="ARBA00022737"/>
    </source>
</evidence>
<evidence type="ECO:0000313" key="18">
    <source>
        <dbReference type="Ensembl" id="ENSHHUP00000025476.1"/>
    </source>
</evidence>
<evidence type="ECO:0000256" key="1">
    <source>
        <dbReference type="ARBA" id="ARBA00004251"/>
    </source>
</evidence>
<dbReference type="Pfam" id="PF17217">
    <property type="entry name" value="UPA"/>
    <property type="match status" value="1"/>
</dbReference>
<dbReference type="InterPro" id="IPR033772">
    <property type="entry name" value="UPA"/>
</dbReference>
<comment type="subcellular location">
    <subcellularLocation>
        <location evidence="1 14">Cell membrane</location>
        <topology evidence="1 14">Single-pass type I membrane protein</topology>
    </subcellularLocation>
</comment>
<dbReference type="Gene3D" id="1.10.533.10">
    <property type="entry name" value="Death Domain, Fas"/>
    <property type="match status" value="1"/>
</dbReference>
<dbReference type="InterPro" id="IPR000906">
    <property type="entry name" value="ZU5_dom"/>
</dbReference>
<name>A0A4W5LHW1_9TELE</name>
<dbReference type="FunFam" id="2.60.40.10:FF:000037">
    <property type="entry name" value="Unc-5 netrin receptor C"/>
    <property type="match status" value="1"/>
</dbReference>
<dbReference type="InterPro" id="IPR037936">
    <property type="entry name" value="UNC5A-D"/>
</dbReference>
<sequence>MSCFLSPGSRSDALQHGTSGTLPHFLQEPDDAYIVKSNPIKLKCRARPALQIFFKCNGEWVHQSQHQSQEHTDEGTGLKIREVMINVSRQQVEDFHGPEDYWCLCVAWSHLGTSKSRKATVRIAYLRKNFEQDPQGREVPIKGMIVLHCRPPEGVPVAEVEWLKNEEPMGSDGNIDTRADHNLIIQEARLSDSGNYTCLASNIVAKRRSLTATVVIFVNGGWSLWTDWSACNVPCGRGVQKRSRTCTNPAPLNGGTFCEGMSVQKSTCNALCPVDGGWAEWTEWTVCSGECERQRSRECTAPEPKRGGRLCDGAALGTDNCTGGLCTHSLEGSSDVALYSGLAAGVVTVVVLIVAVTLYRRNQSEYGVDVIDSSALTGGFQSFSFKTARQGELREHTDRKTDTHTQLIHDPLFRNMLYFYVPFMFSVCGVWRGIYSVYCQSLDPPYFCMCVFSSTLSEESQEVLLSPEVTYGPPGLDLSCPVAMTIAHCAEVATDNWNIRLKRQTQDNKWEEVMSVEEESTSCYCLLEAQCCHLLLESPGRYALVGEPLSQEAVKRLRLAVFGSADNTNPLGYSLRVYCVDNTPYAFQEVASVERVRGGRLLEEPKTLLFRGNSFSLQLSIQDIPQFLWSIKPFTTCQEFSFSQVWASNQRPLQCAFSLERYSPASSQLSCKISVRQVKGQEQILQVYTSVVEALSLEAFKIPLSIRQRICATFDTANAKGKDWQLLAQKLHIDRNLCYFARQESPSAVILSLWEAQHQDTGDLDSLASALEEIGKVHSSTHSTSSRTTTLATTGTTTRTTATLGRSTEELDTEFT</sequence>
<dbReference type="SUPFAM" id="SSF48726">
    <property type="entry name" value="Immunoglobulin"/>
    <property type="match status" value="2"/>
</dbReference>
<reference evidence="18" key="2">
    <citation type="submission" date="2025-08" db="UniProtKB">
        <authorList>
            <consortium name="Ensembl"/>
        </authorList>
    </citation>
    <scope>IDENTIFICATION</scope>
</reference>
<dbReference type="SMART" id="SM00209">
    <property type="entry name" value="TSP1"/>
    <property type="match status" value="2"/>
</dbReference>
<feature type="domain" description="Death" evidence="16">
    <location>
        <begin position="721"/>
        <end position="776"/>
    </location>
</feature>
<dbReference type="Proteomes" id="UP000314982">
    <property type="component" value="Unassembled WGS sequence"/>
</dbReference>
<dbReference type="PROSITE" id="PS50835">
    <property type="entry name" value="IG_LIKE"/>
    <property type="match status" value="1"/>
</dbReference>
<feature type="compositionally biased region" description="Low complexity" evidence="15">
    <location>
        <begin position="778"/>
        <end position="806"/>
    </location>
</feature>
<dbReference type="SMART" id="SM00218">
    <property type="entry name" value="ZU5"/>
    <property type="match status" value="1"/>
</dbReference>
<evidence type="ECO:0000259" key="16">
    <source>
        <dbReference type="PROSITE" id="PS50017"/>
    </source>
</evidence>
<dbReference type="Gene3D" id="2.60.40.10">
    <property type="entry name" value="Immunoglobulins"/>
    <property type="match status" value="2"/>
</dbReference>
<keyword evidence="7" id="KW-0677">Repeat</keyword>
<dbReference type="SMART" id="SM00005">
    <property type="entry name" value="DEATH"/>
    <property type="match status" value="1"/>
</dbReference>
<dbReference type="GO" id="GO:0005886">
    <property type="term" value="C:plasma membrane"/>
    <property type="evidence" value="ECO:0007669"/>
    <property type="project" value="UniProtKB-SubCell"/>
</dbReference>
<dbReference type="Pfam" id="PF00791">
    <property type="entry name" value="ZU5"/>
    <property type="match status" value="1"/>
</dbReference>
<proteinExistence type="inferred from homology"/>
<dbReference type="InterPro" id="IPR000488">
    <property type="entry name" value="Death_dom"/>
</dbReference>
<evidence type="ECO:0000256" key="2">
    <source>
        <dbReference type="ARBA" id="ARBA00009844"/>
    </source>
</evidence>
<dbReference type="Pfam" id="PF25609">
    <property type="entry name" value="Unc5_NetrinR_N"/>
    <property type="match status" value="1"/>
</dbReference>
<dbReference type="AlphaFoldDB" id="A0A4W5LHW1"/>
<evidence type="ECO:0000256" key="4">
    <source>
        <dbReference type="ARBA" id="ARBA00022475"/>
    </source>
</evidence>
<dbReference type="InterPro" id="IPR003598">
    <property type="entry name" value="Ig_sub2"/>
</dbReference>
<dbReference type="Pfam" id="PF00531">
    <property type="entry name" value="Death"/>
    <property type="match status" value="1"/>
</dbReference>
<feature type="transmembrane region" description="Helical" evidence="14">
    <location>
        <begin position="336"/>
        <end position="359"/>
    </location>
</feature>
<dbReference type="PANTHER" id="PTHR12582">
    <property type="entry name" value="NETRIN RECEPTOR UNC5"/>
    <property type="match status" value="1"/>
</dbReference>
<evidence type="ECO:0000256" key="13">
    <source>
        <dbReference type="ARBA" id="ARBA00023319"/>
    </source>
</evidence>
<evidence type="ECO:0000256" key="3">
    <source>
        <dbReference type="ARBA" id="ARBA00022473"/>
    </source>
</evidence>
<dbReference type="InterPro" id="IPR011029">
    <property type="entry name" value="DEATH-like_dom_sf"/>
</dbReference>
<keyword evidence="13 14" id="KW-0393">Immunoglobulin domain</keyword>
<dbReference type="InterPro" id="IPR013098">
    <property type="entry name" value="Ig_I-set"/>
</dbReference>
<feature type="region of interest" description="Disordered" evidence="15">
    <location>
        <begin position="778"/>
        <end position="816"/>
    </location>
</feature>
<keyword evidence="5 14" id="KW-0812">Transmembrane</keyword>
<dbReference type="Gene3D" id="2.20.100.10">
    <property type="entry name" value="Thrombospondin type-1 (TSP1) repeat"/>
    <property type="match status" value="2"/>
</dbReference>
<keyword evidence="9 14" id="KW-0472">Membrane</keyword>
<dbReference type="InterPro" id="IPR003599">
    <property type="entry name" value="Ig_sub"/>
</dbReference>
<dbReference type="FunFam" id="1.10.533.10:FF:000001">
    <property type="entry name" value="Unc-5 netrin receptor B"/>
    <property type="match status" value="1"/>
</dbReference>
<dbReference type="SUPFAM" id="SSF82895">
    <property type="entry name" value="TSP-1 type 1 repeat"/>
    <property type="match status" value="2"/>
</dbReference>
<evidence type="ECO:0000256" key="5">
    <source>
        <dbReference type="ARBA" id="ARBA00022692"/>
    </source>
</evidence>
<comment type="function">
    <text evidence="14">Receptor for netrin required for axon guidance. Mediates axon repulsion of neuronal growth cones in the developing nervous system upon ligand binding.</text>
</comment>
<keyword evidence="10" id="KW-1015">Disulfide bond</keyword>
<dbReference type="SMART" id="SM00408">
    <property type="entry name" value="IGc2"/>
    <property type="match status" value="1"/>
</dbReference>
<keyword evidence="19" id="KW-1185">Reference proteome</keyword>
<dbReference type="InterPro" id="IPR036383">
    <property type="entry name" value="TSP1_rpt_sf"/>
</dbReference>
<keyword evidence="4" id="KW-1003">Cell membrane</keyword>
<evidence type="ECO:0000256" key="6">
    <source>
        <dbReference type="ARBA" id="ARBA00022729"/>
    </source>
</evidence>
<evidence type="ECO:0000256" key="14">
    <source>
        <dbReference type="RuleBase" id="RU367033"/>
    </source>
</evidence>
<dbReference type="Ensembl" id="ENSHHUT00000026472.1">
    <property type="protein sequence ID" value="ENSHHUP00000025476.1"/>
    <property type="gene ID" value="ENSHHUG00000015810.1"/>
</dbReference>
<evidence type="ECO:0000256" key="8">
    <source>
        <dbReference type="ARBA" id="ARBA00022989"/>
    </source>
</evidence>